<dbReference type="SUPFAM" id="SSF57850">
    <property type="entry name" value="RING/U-box"/>
    <property type="match status" value="1"/>
</dbReference>
<evidence type="ECO:0000256" key="5">
    <source>
        <dbReference type="SAM" id="MobiDB-lite"/>
    </source>
</evidence>
<feature type="compositionally biased region" description="Polar residues" evidence="5">
    <location>
        <begin position="48"/>
        <end position="105"/>
    </location>
</feature>
<dbReference type="InParanoid" id="A0A078B4S9"/>
<gene>
    <name evidence="7" type="primary">Contig16510.g17573</name>
    <name evidence="7" type="ORF">STYLEM_18562</name>
</gene>
<dbReference type="InterPro" id="IPR013083">
    <property type="entry name" value="Znf_RING/FYVE/PHD"/>
</dbReference>
<feature type="domain" description="RING-type" evidence="6">
    <location>
        <begin position="253"/>
        <end position="294"/>
    </location>
</feature>
<reference evidence="7 8" key="1">
    <citation type="submission" date="2014-06" db="EMBL/GenBank/DDBJ databases">
        <authorList>
            <person name="Swart Estienne"/>
        </authorList>
    </citation>
    <scope>NUCLEOTIDE SEQUENCE [LARGE SCALE GENOMIC DNA]</scope>
    <source>
        <strain evidence="7 8">130c</strain>
    </source>
</reference>
<dbReference type="Proteomes" id="UP000039865">
    <property type="component" value="Unassembled WGS sequence"/>
</dbReference>
<protein>
    <submittedName>
        <fullName evidence="7">E3 ubiquitin-protein ligase rnf13-like</fullName>
    </submittedName>
</protein>
<dbReference type="SMART" id="SM00184">
    <property type="entry name" value="RING"/>
    <property type="match status" value="1"/>
</dbReference>
<feature type="compositionally biased region" description="Low complexity" evidence="5">
    <location>
        <begin position="107"/>
        <end position="120"/>
    </location>
</feature>
<accession>A0A078B4S9</accession>
<dbReference type="EMBL" id="CCKQ01017539">
    <property type="protein sequence ID" value="CDW89429.1"/>
    <property type="molecule type" value="Genomic_DNA"/>
</dbReference>
<dbReference type="InterPro" id="IPR051834">
    <property type="entry name" value="RING_finger_E3_ligase"/>
</dbReference>
<dbReference type="Pfam" id="PF13639">
    <property type="entry name" value="zf-RING_2"/>
    <property type="match status" value="1"/>
</dbReference>
<dbReference type="GO" id="GO:0061630">
    <property type="term" value="F:ubiquitin protein ligase activity"/>
    <property type="evidence" value="ECO:0007669"/>
    <property type="project" value="TreeGrafter"/>
</dbReference>
<evidence type="ECO:0000256" key="4">
    <source>
        <dbReference type="PROSITE-ProRule" id="PRU00175"/>
    </source>
</evidence>
<keyword evidence="3" id="KW-0862">Zinc</keyword>
<organism evidence="7 8">
    <name type="scientific">Stylonychia lemnae</name>
    <name type="common">Ciliate</name>
    <dbReference type="NCBI Taxonomy" id="5949"/>
    <lineage>
        <taxon>Eukaryota</taxon>
        <taxon>Sar</taxon>
        <taxon>Alveolata</taxon>
        <taxon>Ciliophora</taxon>
        <taxon>Intramacronucleata</taxon>
        <taxon>Spirotrichea</taxon>
        <taxon>Stichotrichia</taxon>
        <taxon>Sporadotrichida</taxon>
        <taxon>Oxytrichidae</taxon>
        <taxon>Stylonychinae</taxon>
        <taxon>Stylonychia</taxon>
    </lineage>
</organism>
<name>A0A078B4S9_STYLE</name>
<evidence type="ECO:0000256" key="3">
    <source>
        <dbReference type="ARBA" id="ARBA00022833"/>
    </source>
</evidence>
<dbReference type="CDD" id="cd16454">
    <property type="entry name" value="RING-H2_PA-TM-RING"/>
    <property type="match status" value="1"/>
</dbReference>
<evidence type="ECO:0000259" key="6">
    <source>
        <dbReference type="PROSITE" id="PS50089"/>
    </source>
</evidence>
<evidence type="ECO:0000256" key="1">
    <source>
        <dbReference type="ARBA" id="ARBA00022723"/>
    </source>
</evidence>
<sequence>MERRNRLKDEPDPWGGMSLSDVLGSNPRANQNNNIRQNHNNIPVGPRRQSQNRPAVPISSNNRVNNHPYTQINDRPINSSHNQSNSAVNRIRSNNGRFNNLQQLPPSRGSRGISGNGRQNERNAYQNQYNAYGGGGDYNEFDQQDYEEMLLNSRPDPSKKQICKETDPIKINHSGQYNLNFIDWDNEWERVFEHNYYNPSYESPIEGMDIHTFEMLYDSYMDADIKETNGVKEDVLKKIPIKTVAKSDPNKMCAICLKCYEKGNKVFFLPCNHHFHIECIKPWFDKNHVCPNCRFNINENKHT</sequence>
<dbReference type="PANTHER" id="PTHR45931">
    <property type="entry name" value="SI:CH211-59O9.10"/>
    <property type="match status" value="1"/>
</dbReference>
<dbReference type="PROSITE" id="PS50089">
    <property type="entry name" value="ZF_RING_2"/>
    <property type="match status" value="1"/>
</dbReference>
<dbReference type="OrthoDB" id="438722at2759"/>
<keyword evidence="2 4" id="KW-0863">Zinc-finger</keyword>
<proteinExistence type="predicted"/>
<dbReference type="Gene3D" id="3.30.40.10">
    <property type="entry name" value="Zinc/RING finger domain, C3HC4 (zinc finger)"/>
    <property type="match status" value="1"/>
</dbReference>
<dbReference type="PANTHER" id="PTHR45931:SF3">
    <property type="entry name" value="RING ZINC FINGER-CONTAINING PROTEIN"/>
    <property type="match status" value="1"/>
</dbReference>
<dbReference type="GO" id="GO:0008270">
    <property type="term" value="F:zinc ion binding"/>
    <property type="evidence" value="ECO:0007669"/>
    <property type="project" value="UniProtKB-KW"/>
</dbReference>
<evidence type="ECO:0000256" key="2">
    <source>
        <dbReference type="ARBA" id="ARBA00022771"/>
    </source>
</evidence>
<dbReference type="GO" id="GO:0005634">
    <property type="term" value="C:nucleus"/>
    <property type="evidence" value="ECO:0007669"/>
    <property type="project" value="TreeGrafter"/>
</dbReference>
<feature type="compositionally biased region" description="Low complexity" evidence="5">
    <location>
        <begin position="26"/>
        <end position="43"/>
    </location>
</feature>
<dbReference type="GO" id="GO:0006511">
    <property type="term" value="P:ubiquitin-dependent protein catabolic process"/>
    <property type="evidence" value="ECO:0007669"/>
    <property type="project" value="TreeGrafter"/>
</dbReference>
<evidence type="ECO:0000313" key="8">
    <source>
        <dbReference type="Proteomes" id="UP000039865"/>
    </source>
</evidence>
<feature type="compositionally biased region" description="Basic and acidic residues" evidence="5">
    <location>
        <begin position="1"/>
        <end position="11"/>
    </location>
</feature>
<dbReference type="InterPro" id="IPR001841">
    <property type="entry name" value="Znf_RING"/>
</dbReference>
<feature type="region of interest" description="Disordered" evidence="5">
    <location>
        <begin position="1"/>
        <end position="120"/>
    </location>
</feature>
<keyword evidence="1" id="KW-0479">Metal-binding</keyword>
<keyword evidence="8" id="KW-1185">Reference proteome</keyword>
<evidence type="ECO:0000313" key="7">
    <source>
        <dbReference type="EMBL" id="CDW89429.1"/>
    </source>
</evidence>
<dbReference type="AlphaFoldDB" id="A0A078B4S9"/>